<sequence>MKVRSGVVQVEGKGSDRKKTKEWQLSSRARLLHEKRVSCRRLDSAASRGAGGPVHLPLRTVPHLAQTGQPHFLRRYRTLSLAPMRICKSRTSIYFRSIASMCEPHSRRVTALAETPVSHWSPCTRLRLTNRDLRTVCLQHEADTEEPVTLPV</sequence>
<dbReference type="EMBL" id="CAJGYM010000040">
    <property type="protein sequence ID" value="CAD6193986.1"/>
    <property type="molecule type" value="Genomic_DNA"/>
</dbReference>
<evidence type="ECO:0000313" key="3">
    <source>
        <dbReference type="Proteomes" id="UP000835052"/>
    </source>
</evidence>
<evidence type="ECO:0000256" key="1">
    <source>
        <dbReference type="SAM" id="MobiDB-lite"/>
    </source>
</evidence>
<reference evidence="2" key="1">
    <citation type="submission" date="2020-10" db="EMBL/GenBank/DDBJ databases">
        <authorList>
            <person name="Kikuchi T."/>
        </authorList>
    </citation>
    <scope>NUCLEOTIDE SEQUENCE</scope>
    <source>
        <strain evidence="2">NKZ352</strain>
    </source>
</reference>
<proteinExistence type="predicted"/>
<keyword evidence="3" id="KW-1185">Reference proteome</keyword>
<organism evidence="2 3">
    <name type="scientific">Caenorhabditis auriculariae</name>
    <dbReference type="NCBI Taxonomy" id="2777116"/>
    <lineage>
        <taxon>Eukaryota</taxon>
        <taxon>Metazoa</taxon>
        <taxon>Ecdysozoa</taxon>
        <taxon>Nematoda</taxon>
        <taxon>Chromadorea</taxon>
        <taxon>Rhabditida</taxon>
        <taxon>Rhabditina</taxon>
        <taxon>Rhabditomorpha</taxon>
        <taxon>Rhabditoidea</taxon>
        <taxon>Rhabditidae</taxon>
        <taxon>Peloderinae</taxon>
        <taxon>Caenorhabditis</taxon>
    </lineage>
</organism>
<comment type="caution">
    <text evidence="2">The sequence shown here is derived from an EMBL/GenBank/DDBJ whole genome shotgun (WGS) entry which is preliminary data.</text>
</comment>
<feature type="region of interest" description="Disordered" evidence="1">
    <location>
        <begin position="1"/>
        <end position="21"/>
    </location>
</feature>
<dbReference type="AlphaFoldDB" id="A0A8S1HBH1"/>
<accession>A0A8S1HBH1</accession>
<protein>
    <submittedName>
        <fullName evidence="2">Uncharacterized protein</fullName>
    </submittedName>
</protein>
<dbReference type="Proteomes" id="UP000835052">
    <property type="component" value="Unassembled WGS sequence"/>
</dbReference>
<evidence type="ECO:0000313" key="2">
    <source>
        <dbReference type="EMBL" id="CAD6193986.1"/>
    </source>
</evidence>
<name>A0A8S1HBH1_9PELO</name>
<gene>
    <name evidence="2" type="ORF">CAUJ_LOCUS9905</name>
</gene>